<dbReference type="EMBL" id="GL833121">
    <property type="protein sequence ID" value="EGB11890.1"/>
    <property type="molecule type" value="Genomic_DNA"/>
</dbReference>
<feature type="signal peptide" evidence="5">
    <location>
        <begin position="1"/>
        <end position="20"/>
    </location>
</feature>
<dbReference type="InterPro" id="IPR013785">
    <property type="entry name" value="Aldolase_TIM"/>
</dbReference>
<evidence type="ECO:0000313" key="6">
    <source>
        <dbReference type="EMBL" id="EGB11890.1"/>
    </source>
</evidence>
<dbReference type="AlphaFoldDB" id="F0XZ72"/>
<comment type="catalytic activity">
    <reaction evidence="4">
        <text>alpha-D-galactosyl-(1-&gt;3)-1D-myo-inositol + sucrose = raffinose + myo-inositol</text>
        <dbReference type="Rhea" id="RHEA:20161"/>
        <dbReference type="ChEBI" id="CHEBI:16634"/>
        <dbReference type="ChEBI" id="CHEBI:17268"/>
        <dbReference type="ChEBI" id="CHEBI:17505"/>
        <dbReference type="ChEBI" id="CHEBI:17992"/>
        <dbReference type="EC" id="2.4.1.82"/>
    </reaction>
</comment>
<feature type="chain" id="PRO_5003264290" description="galactinol--sucrose galactosyltransferase" evidence="5">
    <location>
        <begin position="21"/>
        <end position="885"/>
    </location>
</feature>
<sequence length="885" mass="91281">MTSGFAHVWMAWLCVGGALQIPSRHTSHRALYAASVAVPAPRAPAGGGAAVRGDGSVVVGGATVLEPGARRLRRAVALGDAEVGREAEAGGGVFLSFGLRRPRARVDVDLGYLPQGRLLSVARNKRWWMAPAFGDVPLETQLVVVEGADADAAGRRTYAAFLPLLTGGGRLRGTLRGAVEARGGEKRTRLILRCESGDGAVAAADLDGAVHVSATRSGDAGCVHGLVERAVEAAAARTGTFAPRRAKAVPRRMVDGLGWCTWDAFYSSVSAKKVEAGLEALGAAGVKCRRLIIDDGWMALDRDTDDALNLSGEILTAANSAGNAAEKMYDGPAARAQRKFAELVGAAYARYVERAPPNSAGVLLWRLAATTVLRAPLCHFFDESTDFTKALAWPPRPHAAKFGGEAGLAAFVRDVAKGTHGVDHVACWHASAGYWGGAATPAASRVRARATPHLAAVEPAIGWDPATLKGALTPTTPKAIAELYGGLYGALARCGVDGVKADARAAKESEIPNFKGSYLGRFPLADAQSGVGALGGGRGGGPEAARLFVEAMEGAGAAHFGDGGAVAVSNCMCHCTEQLYRYASTALARASDDFYPREAPSWRWHLTACAYNSLLLSPIVLPDWDMFQSDHPAAWLHAAARANSGGPVTVSDKPGAHDDAVLRALALPDGATLVATAPARVGASALFADVARDGASHLALAAPNGDDGAVVGLYNVQGSAWSWDERRFVAGDAAPVDAALARADAALAWRERDDGAPLAAYAFRAKTLEILRGPGAAATPRALDPGAFELYAVRRVLATPAGVEFAPLGLSAMLNGGGAVRAAAVDGEAADVAALGPGAFAAYASAEPRSLAVDGAAAAFAYDAAARLLTVDLAPGDHALRVVWD</sequence>
<dbReference type="GeneID" id="20223334"/>
<dbReference type="GO" id="GO:0047274">
    <property type="term" value="F:galactinol-sucrose galactosyltransferase activity"/>
    <property type="evidence" value="ECO:0007669"/>
    <property type="project" value="UniProtKB-EC"/>
</dbReference>
<dbReference type="Pfam" id="PF05691">
    <property type="entry name" value="Raffinose_syn"/>
    <property type="match status" value="2"/>
</dbReference>
<evidence type="ECO:0000313" key="7">
    <source>
        <dbReference type="Proteomes" id="UP000002729"/>
    </source>
</evidence>
<reference evidence="6 7" key="1">
    <citation type="journal article" date="2011" name="Proc. Natl. Acad. Sci. U.S.A.">
        <title>Niche of harmful alga Aureococcus anophagefferens revealed through ecogenomics.</title>
        <authorList>
            <person name="Gobler C.J."/>
            <person name="Berry D.L."/>
            <person name="Dyhrman S.T."/>
            <person name="Wilhelm S.W."/>
            <person name="Salamov A."/>
            <person name="Lobanov A.V."/>
            <person name="Zhang Y."/>
            <person name="Collier J.L."/>
            <person name="Wurch L.L."/>
            <person name="Kustka A.B."/>
            <person name="Dill B.D."/>
            <person name="Shah M."/>
            <person name="VerBerkmoes N.C."/>
            <person name="Kuo A."/>
            <person name="Terry A."/>
            <person name="Pangilinan J."/>
            <person name="Lindquist E.A."/>
            <person name="Lucas S."/>
            <person name="Paulsen I.T."/>
            <person name="Hattenrath-Lehmann T.K."/>
            <person name="Talmage S.C."/>
            <person name="Walker E.A."/>
            <person name="Koch F."/>
            <person name="Burson A.M."/>
            <person name="Marcoval M.A."/>
            <person name="Tang Y.Z."/>
            <person name="Lecleir G.R."/>
            <person name="Coyne K.J."/>
            <person name="Berg G.M."/>
            <person name="Bertrand E.M."/>
            <person name="Saito M.A."/>
            <person name="Gladyshev V.N."/>
            <person name="Grigoriev I.V."/>
        </authorList>
    </citation>
    <scope>NUCLEOTIDE SEQUENCE [LARGE SCALE GENOMIC DNA]</scope>
    <source>
        <strain evidence="7">CCMP 1984</strain>
    </source>
</reference>
<keyword evidence="5" id="KW-0732">Signal</keyword>
<dbReference type="OrthoDB" id="203357at2759"/>
<evidence type="ECO:0000256" key="5">
    <source>
        <dbReference type="SAM" id="SignalP"/>
    </source>
</evidence>
<dbReference type="RefSeq" id="XP_009033006.1">
    <property type="nucleotide sequence ID" value="XM_009034758.1"/>
</dbReference>
<dbReference type="InterPro" id="IPR017853">
    <property type="entry name" value="GH"/>
</dbReference>
<evidence type="ECO:0000256" key="1">
    <source>
        <dbReference type="ARBA" id="ARBA00007240"/>
    </source>
</evidence>
<dbReference type="Proteomes" id="UP000002729">
    <property type="component" value="Unassembled WGS sequence"/>
</dbReference>
<evidence type="ECO:0000256" key="2">
    <source>
        <dbReference type="ARBA" id="ARBA00012708"/>
    </source>
</evidence>
<organism evidence="7">
    <name type="scientific">Aureococcus anophagefferens</name>
    <name type="common">Harmful bloom alga</name>
    <dbReference type="NCBI Taxonomy" id="44056"/>
    <lineage>
        <taxon>Eukaryota</taxon>
        <taxon>Sar</taxon>
        <taxon>Stramenopiles</taxon>
        <taxon>Ochrophyta</taxon>
        <taxon>Pelagophyceae</taxon>
        <taxon>Pelagomonadales</taxon>
        <taxon>Pelagomonadaceae</taxon>
        <taxon>Aureococcus</taxon>
    </lineage>
</organism>
<dbReference type="OMA" id="TEQGVNM"/>
<dbReference type="eggNOG" id="ENOG502QPVE">
    <property type="taxonomic scope" value="Eukaryota"/>
</dbReference>
<keyword evidence="7" id="KW-1185">Reference proteome</keyword>
<protein>
    <recommendedName>
        <fullName evidence="2">galactinol--sucrose galactosyltransferase</fullName>
        <ecNumber evidence="2">2.4.1.82</ecNumber>
    </recommendedName>
</protein>
<evidence type="ECO:0000256" key="4">
    <source>
        <dbReference type="ARBA" id="ARBA00049426"/>
    </source>
</evidence>
<dbReference type="InterPro" id="IPR008811">
    <property type="entry name" value="Glycosyl_hydrolases_36"/>
</dbReference>
<dbReference type="KEGG" id="aaf:AURANDRAFT_61137"/>
<dbReference type="EC" id="2.4.1.82" evidence="2"/>
<name>F0XZ72_AURAN</name>
<dbReference type="Gene3D" id="3.20.20.70">
    <property type="entry name" value="Aldolase class I"/>
    <property type="match status" value="1"/>
</dbReference>
<dbReference type="PANTHER" id="PTHR31268:SF32">
    <property type="entry name" value="GALACTINOL--SUCROSE GALACTOSYLTRANSFERASE 2-RELATED"/>
    <property type="match status" value="1"/>
</dbReference>
<proteinExistence type="inferred from homology"/>
<evidence type="ECO:0000256" key="3">
    <source>
        <dbReference type="ARBA" id="ARBA00023277"/>
    </source>
</evidence>
<dbReference type="InParanoid" id="F0XZ72"/>
<keyword evidence="3" id="KW-0119">Carbohydrate metabolism</keyword>
<gene>
    <name evidence="6" type="ORF">AURANDRAFT_61137</name>
</gene>
<dbReference type="PANTHER" id="PTHR31268">
    <property type="match status" value="1"/>
</dbReference>
<dbReference type="SUPFAM" id="SSF51445">
    <property type="entry name" value="(Trans)glycosidases"/>
    <property type="match status" value="1"/>
</dbReference>
<comment type="similarity">
    <text evidence="1">Belongs to the glycosyl hydrolases 36 family.</text>
</comment>
<accession>F0XZ72</accession>